<dbReference type="STRING" id="8187.ENSLCAP00010026531"/>
<accession>A0A4W6DNT0</accession>
<evidence type="ECO:0000313" key="7">
    <source>
        <dbReference type="Proteomes" id="UP000314980"/>
    </source>
</evidence>
<gene>
    <name evidence="6" type="primary">AURKAIP1</name>
    <name evidence="8" type="synonym">aurkaip1</name>
</gene>
<reference evidence="8" key="2">
    <citation type="submission" date="2025-04" db="UniProtKB">
        <authorList>
            <consortium name="RefSeq"/>
        </authorList>
    </citation>
    <scope>IDENTIFICATION</scope>
    <source>
        <tissue evidence="8">Brain</tissue>
    </source>
</reference>
<evidence type="ECO:0000256" key="1">
    <source>
        <dbReference type="ARBA" id="ARBA00004173"/>
    </source>
</evidence>
<dbReference type="Ensembl" id="ENSLCAT00010027096.1">
    <property type="protein sequence ID" value="ENSLCAP00010026531.1"/>
    <property type="gene ID" value="ENSLCAG00010012418.1"/>
</dbReference>
<dbReference type="PANTHER" id="PTHR32035">
    <property type="entry name" value="AURORA KINASE A-INTERACTING PROTEIN"/>
    <property type="match status" value="1"/>
</dbReference>
<keyword evidence="8" id="KW-0808">Transferase</keyword>
<evidence type="ECO:0000259" key="5">
    <source>
        <dbReference type="SMART" id="SM01155"/>
    </source>
</evidence>
<dbReference type="SMART" id="SM01155">
    <property type="entry name" value="DUF1713"/>
    <property type="match status" value="1"/>
</dbReference>
<evidence type="ECO:0000313" key="6">
    <source>
        <dbReference type="Ensembl" id="ENSLCAP00010026531.1"/>
    </source>
</evidence>
<evidence type="ECO:0000256" key="4">
    <source>
        <dbReference type="ARBA" id="ARBA00035682"/>
    </source>
</evidence>
<dbReference type="RefSeq" id="XP_018530009.1">
    <property type="nucleotide sequence ID" value="XM_018674493.2"/>
</dbReference>
<feature type="domain" description="Ribosomal protein mS38 C-terminal" evidence="5">
    <location>
        <begin position="132"/>
        <end position="165"/>
    </location>
</feature>
<keyword evidence="8" id="KW-0418">Kinase</keyword>
<dbReference type="OrthoDB" id="6139741at2759"/>
<evidence type="ECO:0000256" key="2">
    <source>
        <dbReference type="ARBA" id="ARBA00023128"/>
    </source>
</evidence>
<keyword evidence="7" id="KW-1185">Reference proteome</keyword>
<name>A0A4W6DNT0_LATCA</name>
<comment type="subcellular location">
    <subcellularLocation>
        <location evidence="1">Mitochondrion</location>
    </subcellularLocation>
</comment>
<proteinExistence type="inferred from homology"/>
<dbReference type="PANTHER" id="PTHR32035:SF3">
    <property type="entry name" value="SMALL RIBOSOMAL SUBUNIT PROTEIN MS38"/>
    <property type="match status" value="1"/>
</dbReference>
<dbReference type="AlphaFoldDB" id="A0A4W6DNT0"/>
<reference evidence="7" key="1">
    <citation type="submission" date="2015-09" db="EMBL/GenBank/DDBJ databases">
        <authorList>
            <person name="Sai Rama Sridatta P."/>
        </authorList>
    </citation>
    <scope>NUCLEOTIDE SEQUENCE [LARGE SCALE GENOMIC DNA]</scope>
</reference>
<dbReference type="GeneTree" id="ENSGT00390000012802"/>
<dbReference type="KEGG" id="lcf:108882160"/>
<organism evidence="6 7">
    <name type="scientific">Lates calcarifer</name>
    <name type="common">Barramundi</name>
    <name type="synonym">Holocentrus calcarifer</name>
    <dbReference type="NCBI Taxonomy" id="8187"/>
    <lineage>
        <taxon>Eukaryota</taxon>
        <taxon>Metazoa</taxon>
        <taxon>Chordata</taxon>
        <taxon>Craniata</taxon>
        <taxon>Vertebrata</taxon>
        <taxon>Euteleostomi</taxon>
        <taxon>Actinopterygii</taxon>
        <taxon>Neopterygii</taxon>
        <taxon>Teleostei</taxon>
        <taxon>Neoteleostei</taxon>
        <taxon>Acanthomorphata</taxon>
        <taxon>Carangaria</taxon>
        <taxon>Carangaria incertae sedis</taxon>
        <taxon>Centropomidae</taxon>
        <taxon>Lates</taxon>
    </lineage>
</organism>
<protein>
    <recommendedName>
        <fullName evidence="4">Small ribosomal subunit protein mS38</fullName>
    </recommendedName>
</protein>
<reference evidence="6" key="3">
    <citation type="submission" date="2025-05" db="UniProtKB">
        <authorList>
            <consortium name="Ensembl"/>
        </authorList>
    </citation>
    <scope>IDENTIFICATION</scope>
</reference>
<dbReference type="GO" id="GO:0005739">
    <property type="term" value="C:mitochondrion"/>
    <property type="evidence" value="ECO:0007669"/>
    <property type="project" value="UniProtKB-SubCell"/>
</dbReference>
<sequence>MFASKIVPRLSLLHRATCVFQSHADILNGCTKPVVPACCFSLKQKLRNYSTAADNTPPPQWVQLEPELDEALVPRKLSVSPLESWLSLRYSLPPLLESALPQEDVEILEEKVLPPIFVPVLEHERSPAAPLSCKNVLKIRRRKMNRHKYKKLQKRIKFLRRRVMLGRRKKKQKQFEKDLKRIWMRAGLKKAPDGWNTPKIFIRQHRNKRQ</sequence>
<dbReference type="GO" id="GO:0016301">
    <property type="term" value="F:kinase activity"/>
    <property type="evidence" value="ECO:0007669"/>
    <property type="project" value="UniProtKB-KW"/>
</dbReference>
<comment type="similarity">
    <text evidence="3">Belongs to the mitochondrion-specific ribosomal protein mS38 family.</text>
</comment>
<dbReference type="CTD" id="54998"/>
<dbReference type="Pfam" id="PF08213">
    <property type="entry name" value="COX24_C"/>
    <property type="match status" value="1"/>
</dbReference>
<dbReference type="InParanoid" id="A0A4W6DNT0"/>
<dbReference type="GeneID" id="108882160"/>
<evidence type="ECO:0000256" key="3">
    <source>
        <dbReference type="ARBA" id="ARBA00035647"/>
    </source>
</evidence>
<keyword evidence="2" id="KW-0496">Mitochondrion</keyword>
<evidence type="ECO:0000313" key="8">
    <source>
        <dbReference type="RefSeq" id="XP_018530009.1"/>
    </source>
</evidence>
<dbReference type="InterPro" id="IPR013177">
    <property type="entry name" value="Ribosomal_mS38_C"/>
</dbReference>
<dbReference type="Proteomes" id="UP000314980">
    <property type="component" value="Unassembled WGS sequence"/>
</dbReference>
<dbReference type="Proteomes" id="UP000694890">
    <property type="component" value="Linkage group LG6"/>
</dbReference>